<reference evidence="3" key="1">
    <citation type="journal article" date="2022" name="Plant J.">
        <title>Strategies of tolerance reflected in two North American maple genomes.</title>
        <authorList>
            <person name="McEvoy S.L."/>
            <person name="Sezen U.U."/>
            <person name="Trouern-Trend A."/>
            <person name="McMahon S.M."/>
            <person name="Schaberg P.G."/>
            <person name="Yang J."/>
            <person name="Wegrzyn J.L."/>
            <person name="Swenson N.G."/>
        </authorList>
    </citation>
    <scope>NUCLEOTIDE SEQUENCE</scope>
    <source>
        <strain evidence="3">NS2018</strain>
    </source>
</reference>
<dbReference type="AlphaFoldDB" id="A0AA39RG93"/>
<evidence type="ECO:0000313" key="3">
    <source>
        <dbReference type="EMBL" id="KAK0573021.1"/>
    </source>
</evidence>
<accession>A0AA39RG93</accession>
<feature type="coiled-coil region" evidence="1">
    <location>
        <begin position="38"/>
        <end position="136"/>
    </location>
</feature>
<feature type="region of interest" description="Disordered" evidence="2">
    <location>
        <begin position="190"/>
        <end position="223"/>
    </location>
</feature>
<name>A0AA39RG93_ACESA</name>
<protein>
    <submittedName>
        <fullName evidence="3">Uncharacterized protein</fullName>
    </submittedName>
</protein>
<gene>
    <name evidence="3" type="ORF">LWI29_001975</name>
</gene>
<dbReference type="EMBL" id="JAUESC010000387">
    <property type="protein sequence ID" value="KAK0573021.1"/>
    <property type="molecule type" value="Genomic_DNA"/>
</dbReference>
<dbReference type="Proteomes" id="UP001168877">
    <property type="component" value="Unassembled WGS sequence"/>
</dbReference>
<feature type="region of interest" description="Disordered" evidence="2">
    <location>
        <begin position="1"/>
        <end position="32"/>
    </location>
</feature>
<organism evidence="3 4">
    <name type="scientific">Acer saccharum</name>
    <name type="common">Sugar maple</name>
    <dbReference type="NCBI Taxonomy" id="4024"/>
    <lineage>
        <taxon>Eukaryota</taxon>
        <taxon>Viridiplantae</taxon>
        <taxon>Streptophyta</taxon>
        <taxon>Embryophyta</taxon>
        <taxon>Tracheophyta</taxon>
        <taxon>Spermatophyta</taxon>
        <taxon>Magnoliopsida</taxon>
        <taxon>eudicotyledons</taxon>
        <taxon>Gunneridae</taxon>
        <taxon>Pentapetalae</taxon>
        <taxon>rosids</taxon>
        <taxon>malvids</taxon>
        <taxon>Sapindales</taxon>
        <taxon>Sapindaceae</taxon>
        <taxon>Hippocastanoideae</taxon>
        <taxon>Acereae</taxon>
        <taxon>Acer</taxon>
    </lineage>
</organism>
<reference evidence="3" key="2">
    <citation type="submission" date="2023-06" db="EMBL/GenBank/DDBJ databases">
        <authorList>
            <person name="Swenson N.G."/>
            <person name="Wegrzyn J.L."/>
            <person name="Mcevoy S.L."/>
        </authorList>
    </citation>
    <scope>NUCLEOTIDE SEQUENCE</scope>
    <source>
        <strain evidence="3">NS2018</strain>
        <tissue evidence="3">Leaf</tissue>
    </source>
</reference>
<sequence>MSQSTNGNLTALKRLEKRKEKRDAVRSSTPSVVPMEVVDQLESLALATEKSKKHANQEEVFNDIVARKDVKKLSKKVASLSSLNSKLKKEVEETKTVAEKALKEVSDKLAKAEEENAQLRASLKSSEEKVSQTNEMLTYAIERLDKATDEAVIQTRGMLMQQYLLGETDTWDATKDIKIWEQWKELKELEDEAKDVEPKEQSDTAGQVSKDNTDADPLKSPIV</sequence>
<feature type="compositionally biased region" description="Basic and acidic residues" evidence="2">
    <location>
        <begin position="13"/>
        <end position="25"/>
    </location>
</feature>
<evidence type="ECO:0000256" key="1">
    <source>
        <dbReference type="SAM" id="Coils"/>
    </source>
</evidence>
<keyword evidence="4" id="KW-1185">Reference proteome</keyword>
<evidence type="ECO:0000256" key="2">
    <source>
        <dbReference type="SAM" id="MobiDB-lite"/>
    </source>
</evidence>
<evidence type="ECO:0000313" key="4">
    <source>
        <dbReference type="Proteomes" id="UP001168877"/>
    </source>
</evidence>
<proteinExistence type="predicted"/>
<keyword evidence="1" id="KW-0175">Coiled coil</keyword>
<comment type="caution">
    <text evidence="3">The sequence shown here is derived from an EMBL/GenBank/DDBJ whole genome shotgun (WGS) entry which is preliminary data.</text>
</comment>